<dbReference type="InterPro" id="IPR011051">
    <property type="entry name" value="RmlC_Cupin_sf"/>
</dbReference>
<accession>A0ABV8UNX6</accession>
<dbReference type="SUPFAM" id="SSF51182">
    <property type="entry name" value="RmlC-like cupins"/>
    <property type="match status" value="1"/>
</dbReference>
<dbReference type="EMBL" id="JBHSCW010000009">
    <property type="protein sequence ID" value="MFC4352814.1"/>
    <property type="molecule type" value="Genomic_DNA"/>
</dbReference>
<dbReference type="Proteomes" id="UP001595799">
    <property type="component" value="Unassembled WGS sequence"/>
</dbReference>
<organism evidence="2 3">
    <name type="scientific">Fodinicurvata halophila</name>
    <dbReference type="NCBI Taxonomy" id="1419723"/>
    <lineage>
        <taxon>Bacteria</taxon>
        <taxon>Pseudomonadati</taxon>
        <taxon>Pseudomonadota</taxon>
        <taxon>Alphaproteobacteria</taxon>
        <taxon>Rhodospirillales</taxon>
        <taxon>Rhodovibrionaceae</taxon>
        <taxon>Fodinicurvata</taxon>
    </lineage>
</organism>
<dbReference type="InterPro" id="IPR014710">
    <property type="entry name" value="RmlC-like_jellyroll"/>
</dbReference>
<evidence type="ECO:0000313" key="3">
    <source>
        <dbReference type="Proteomes" id="UP001595799"/>
    </source>
</evidence>
<sequence length="130" mass="14367">MSDKMAQARMADAAAASPDSDLQARLADVAALLSADTPVQIVFEQGEEVLVELYAPVGEDRQKPHERDELYIVATGEGTFRRGEEVVSFTAGDLLYVPAHVPHRFETFSQDFRAWVIFYGPKRPAPTDLS</sequence>
<gene>
    <name evidence="2" type="ORF">ACFOW6_14780</name>
</gene>
<dbReference type="InterPro" id="IPR013096">
    <property type="entry name" value="Cupin_2"/>
</dbReference>
<protein>
    <submittedName>
        <fullName evidence="2">Cupin domain-containing protein</fullName>
    </submittedName>
</protein>
<proteinExistence type="predicted"/>
<keyword evidence="3" id="KW-1185">Reference proteome</keyword>
<dbReference type="Pfam" id="PF07883">
    <property type="entry name" value="Cupin_2"/>
    <property type="match status" value="1"/>
</dbReference>
<reference evidence="3" key="1">
    <citation type="journal article" date="2019" name="Int. J. Syst. Evol. Microbiol.">
        <title>The Global Catalogue of Microorganisms (GCM) 10K type strain sequencing project: providing services to taxonomists for standard genome sequencing and annotation.</title>
        <authorList>
            <consortium name="The Broad Institute Genomics Platform"/>
            <consortium name="The Broad Institute Genome Sequencing Center for Infectious Disease"/>
            <person name="Wu L."/>
            <person name="Ma J."/>
        </authorList>
    </citation>
    <scope>NUCLEOTIDE SEQUENCE [LARGE SCALE GENOMIC DNA]</scope>
    <source>
        <strain evidence="3">CECT 8472</strain>
    </source>
</reference>
<feature type="domain" description="Cupin type-2" evidence="1">
    <location>
        <begin position="54"/>
        <end position="107"/>
    </location>
</feature>
<dbReference type="Gene3D" id="2.60.120.10">
    <property type="entry name" value="Jelly Rolls"/>
    <property type="match status" value="1"/>
</dbReference>
<name>A0ABV8UNX6_9PROT</name>
<evidence type="ECO:0000313" key="2">
    <source>
        <dbReference type="EMBL" id="MFC4352814.1"/>
    </source>
</evidence>
<dbReference type="RefSeq" id="WP_382423185.1">
    <property type="nucleotide sequence ID" value="NZ_JBHSCW010000009.1"/>
</dbReference>
<evidence type="ECO:0000259" key="1">
    <source>
        <dbReference type="Pfam" id="PF07883"/>
    </source>
</evidence>
<comment type="caution">
    <text evidence="2">The sequence shown here is derived from an EMBL/GenBank/DDBJ whole genome shotgun (WGS) entry which is preliminary data.</text>
</comment>